<feature type="non-terminal residue" evidence="1">
    <location>
        <position position="1"/>
    </location>
</feature>
<dbReference type="AlphaFoldDB" id="A0A8H3HYG6"/>
<reference evidence="1" key="1">
    <citation type="submission" date="2021-01" db="EMBL/GenBank/DDBJ databases">
        <authorList>
            <person name="Kaushik A."/>
        </authorList>
    </citation>
    <scope>NUCLEOTIDE SEQUENCE</scope>
    <source>
        <strain evidence="1">AG5</strain>
    </source>
</reference>
<proteinExistence type="predicted"/>
<organism evidence="1 2">
    <name type="scientific">Rhizoctonia solani</name>
    <dbReference type="NCBI Taxonomy" id="456999"/>
    <lineage>
        <taxon>Eukaryota</taxon>
        <taxon>Fungi</taxon>
        <taxon>Dikarya</taxon>
        <taxon>Basidiomycota</taxon>
        <taxon>Agaricomycotina</taxon>
        <taxon>Agaricomycetes</taxon>
        <taxon>Cantharellales</taxon>
        <taxon>Ceratobasidiaceae</taxon>
        <taxon>Rhizoctonia</taxon>
    </lineage>
</organism>
<gene>
    <name evidence="1" type="ORF">RDB_LOCUS145197</name>
</gene>
<evidence type="ECO:0000313" key="2">
    <source>
        <dbReference type="Proteomes" id="UP000663827"/>
    </source>
</evidence>
<accession>A0A8H3HYG6</accession>
<dbReference type="Proteomes" id="UP000663827">
    <property type="component" value="Unassembled WGS sequence"/>
</dbReference>
<comment type="caution">
    <text evidence="1">The sequence shown here is derived from an EMBL/GenBank/DDBJ whole genome shotgun (WGS) entry which is preliminary data.</text>
</comment>
<evidence type="ECO:0000313" key="1">
    <source>
        <dbReference type="EMBL" id="CAE7206829.1"/>
    </source>
</evidence>
<dbReference type="EMBL" id="CAJNJQ010003945">
    <property type="protein sequence ID" value="CAE7206829.1"/>
    <property type="molecule type" value="Genomic_DNA"/>
</dbReference>
<protein>
    <submittedName>
        <fullName evidence="1">Uncharacterized protein</fullName>
    </submittedName>
</protein>
<name>A0A8H3HYG6_9AGAM</name>
<sequence length="159" mass="17178">MVDDSSSSSPPPRQPVLQDFVDETLFASPASSLTLLSDTAYDERSPLLAKPRREKSKSWYRQAAPKLLVPFALASAICRGMTLAPRVQVFTQIACDELRIEPDRAYGPVSLRNSSGFVPSPIIALHMVPAPHVGTYNSAPSDACRVDPAVQQGAAKLQT</sequence>